<evidence type="ECO:0000313" key="3">
    <source>
        <dbReference type="RefSeq" id="XP_023170612.2"/>
    </source>
</evidence>
<dbReference type="AlphaFoldDB" id="A0A6J1LU83"/>
<keyword evidence="1" id="KW-1185">Reference proteome</keyword>
<dbReference type="OMA" id="TNMDRNT"/>
<name>A0A6J1LU83_DROHY</name>
<dbReference type="RefSeq" id="XP_023170612.2">
    <property type="nucleotide sequence ID" value="XM_023314844.2"/>
</dbReference>
<dbReference type="KEGG" id="dhe:111599244"/>
<sequence length="314" mass="35002">MEASLNTEYLSAPQFSVLSDKGNNATEYAVQYPASAVQAEISVEGSGEGRQLGANVYPTPDPSKQQNRVDAFGYCSYAPSRAFRENCVSQVFGCDSNENNCLTNSSEVAGSQRYAVKPSTWCTPGPSEFQYSNIGNAANDLSLQRNTAGTDDIYPEESQAEFQYLNTANAGNDSVHRNTAELSDFDPQESPEGASYLENQATERWYHSLNTNSDRFYASPRLSEDFYHNANSLQSHNDYTSNYQYSYGKGNNFNHFPNGTLMDTFFPRGVNEYPAYFNENLSLCDYYEGGNAQWAVEENYPYGSVNQPQPDYAK</sequence>
<dbReference type="OrthoDB" id="7869738at2759"/>
<accession>A0A6J1LU83</accession>
<evidence type="ECO:0000313" key="2">
    <source>
        <dbReference type="RefSeq" id="XP_023170611.2"/>
    </source>
</evidence>
<dbReference type="Proteomes" id="UP000504633">
    <property type="component" value="Unplaced"/>
</dbReference>
<reference evidence="2 3" key="1">
    <citation type="submission" date="2025-04" db="UniProtKB">
        <authorList>
            <consortium name="RefSeq"/>
        </authorList>
    </citation>
    <scope>IDENTIFICATION</scope>
    <source>
        <strain evidence="2 3">15085-1641.00</strain>
        <tissue evidence="2 3">Whole body</tissue>
    </source>
</reference>
<dbReference type="RefSeq" id="XP_023170611.2">
    <property type="nucleotide sequence ID" value="XM_023314843.2"/>
</dbReference>
<proteinExistence type="predicted"/>
<dbReference type="GeneID" id="111599244"/>
<evidence type="ECO:0000313" key="1">
    <source>
        <dbReference type="Proteomes" id="UP000504633"/>
    </source>
</evidence>
<gene>
    <name evidence="2 3" type="primary">LOC111599244</name>
</gene>
<protein>
    <submittedName>
        <fullName evidence="2 3">Uncharacterized protein LOC111599244</fullName>
    </submittedName>
</protein>
<organism evidence="1 3">
    <name type="scientific">Drosophila hydei</name>
    <name type="common">Fruit fly</name>
    <dbReference type="NCBI Taxonomy" id="7224"/>
    <lineage>
        <taxon>Eukaryota</taxon>
        <taxon>Metazoa</taxon>
        <taxon>Ecdysozoa</taxon>
        <taxon>Arthropoda</taxon>
        <taxon>Hexapoda</taxon>
        <taxon>Insecta</taxon>
        <taxon>Pterygota</taxon>
        <taxon>Neoptera</taxon>
        <taxon>Endopterygota</taxon>
        <taxon>Diptera</taxon>
        <taxon>Brachycera</taxon>
        <taxon>Muscomorpha</taxon>
        <taxon>Ephydroidea</taxon>
        <taxon>Drosophilidae</taxon>
        <taxon>Drosophila</taxon>
    </lineage>
</organism>